<dbReference type="InterPro" id="IPR011545">
    <property type="entry name" value="DEAD/DEAH_box_helicase_dom"/>
</dbReference>
<evidence type="ECO:0000256" key="3">
    <source>
        <dbReference type="ARBA" id="ARBA00022806"/>
    </source>
</evidence>
<dbReference type="GO" id="GO:0003676">
    <property type="term" value="F:nucleic acid binding"/>
    <property type="evidence" value="ECO:0007669"/>
    <property type="project" value="InterPro"/>
</dbReference>
<evidence type="ECO:0000313" key="7">
    <source>
        <dbReference type="Proteomes" id="UP001202328"/>
    </source>
</evidence>
<keyword evidence="3" id="KW-0347">Helicase</keyword>
<dbReference type="GO" id="GO:0016787">
    <property type="term" value="F:hydrolase activity"/>
    <property type="evidence" value="ECO:0007669"/>
    <property type="project" value="UniProtKB-KW"/>
</dbReference>
<keyword evidence="2" id="KW-0378">Hydrolase</keyword>
<keyword evidence="1" id="KW-0547">Nucleotide-binding</keyword>
<dbReference type="Gene3D" id="3.40.50.300">
    <property type="entry name" value="P-loop containing nucleotide triphosphate hydrolases"/>
    <property type="match status" value="2"/>
</dbReference>
<reference evidence="6" key="1">
    <citation type="submission" date="2022-04" db="EMBL/GenBank/DDBJ databases">
        <title>A functionally conserved STORR gene fusion in Papaver species that diverged 16.8 million years ago.</title>
        <authorList>
            <person name="Catania T."/>
        </authorList>
    </citation>
    <scope>NUCLEOTIDE SEQUENCE</scope>
    <source>
        <strain evidence="6">S-188037</strain>
    </source>
</reference>
<keyword evidence="7" id="KW-1185">Reference proteome</keyword>
<accession>A0AAD4SQV7</accession>
<dbReference type="GO" id="GO:0005524">
    <property type="term" value="F:ATP binding"/>
    <property type="evidence" value="ECO:0007669"/>
    <property type="project" value="UniProtKB-KW"/>
</dbReference>
<dbReference type="AlphaFoldDB" id="A0AAD4SQV7"/>
<evidence type="ECO:0000259" key="5">
    <source>
        <dbReference type="Pfam" id="PF00270"/>
    </source>
</evidence>
<dbReference type="GO" id="GO:0004386">
    <property type="term" value="F:helicase activity"/>
    <property type="evidence" value="ECO:0007669"/>
    <property type="project" value="UniProtKB-KW"/>
</dbReference>
<dbReference type="SUPFAM" id="SSF52540">
    <property type="entry name" value="P-loop containing nucleoside triphosphate hydrolases"/>
    <property type="match status" value="1"/>
</dbReference>
<sequence>MATIDGSMNGNCTAFKRMSCGLPDSEAYFDGKNEHDSWNRNKVIKLNPCETSRNDICSKSSMGIELVQANHNGQMKVKENAQSFNSQAMKYHLKMDRPSKFMIMCLTRIEDALLRNGTLKKKKHKSFLVSDWGIEFWQGFVSGSNILDTSGDCSSIEQIAWIVSTAADVISENEKEGLDIDGPSFLYLVPSQERAAQVRSVCKPLQELGIQTVCLHTAAPLDHQIRSLKASEPEFVISTPERFLELVSLEAIDVSGLSLLVIDRLECCIRDGLLNEIKATKQSIPGESQAVIFNGSLGSFSSSALQNLMGDHKAICRLSANISIASQSAGISQSVDTCTSEEKLSKGIQILNKEYGMRSQSKSLKALFVGKDVKSQLFADTLTAQGYSILKNPFSDGTQDLNSEKKAIVCLADLDEVGRMTNMGEFEVVIMISLPPSISNYVSILIRMARRTVNGVLHSLFSLQEDANLVGPLTEILEQCGQTIPVPLRNYLYSSSLL</sequence>
<feature type="domain" description="DEAD/DEAH-box helicase" evidence="5">
    <location>
        <begin position="180"/>
        <end position="292"/>
    </location>
</feature>
<dbReference type="InterPro" id="IPR027417">
    <property type="entry name" value="P-loop_NTPase"/>
</dbReference>
<organism evidence="6 7">
    <name type="scientific">Papaver atlanticum</name>
    <dbReference type="NCBI Taxonomy" id="357466"/>
    <lineage>
        <taxon>Eukaryota</taxon>
        <taxon>Viridiplantae</taxon>
        <taxon>Streptophyta</taxon>
        <taxon>Embryophyta</taxon>
        <taxon>Tracheophyta</taxon>
        <taxon>Spermatophyta</taxon>
        <taxon>Magnoliopsida</taxon>
        <taxon>Ranunculales</taxon>
        <taxon>Papaveraceae</taxon>
        <taxon>Papaveroideae</taxon>
        <taxon>Papaver</taxon>
    </lineage>
</organism>
<dbReference type="EMBL" id="JAJJMB010009088">
    <property type="protein sequence ID" value="KAI3916613.1"/>
    <property type="molecule type" value="Genomic_DNA"/>
</dbReference>
<evidence type="ECO:0000256" key="4">
    <source>
        <dbReference type="ARBA" id="ARBA00022840"/>
    </source>
</evidence>
<proteinExistence type="predicted"/>
<evidence type="ECO:0000256" key="2">
    <source>
        <dbReference type="ARBA" id="ARBA00022801"/>
    </source>
</evidence>
<evidence type="ECO:0000313" key="6">
    <source>
        <dbReference type="EMBL" id="KAI3916613.1"/>
    </source>
</evidence>
<evidence type="ECO:0000256" key="1">
    <source>
        <dbReference type="ARBA" id="ARBA00022741"/>
    </source>
</evidence>
<dbReference type="PANTHER" id="PTHR47960">
    <property type="entry name" value="DEAD-BOX ATP-DEPENDENT RNA HELICASE 50"/>
    <property type="match status" value="1"/>
</dbReference>
<comment type="caution">
    <text evidence="6">The sequence shown here is derived from an EMBL/GenBank/DDBJ whole genome shotgun (WGS) entry which is preliminary data.</text>
</comment>
<gene>
    <name evidence="6" type="ORF">MKW98_026355</name>
</gene>
<protein>
    <recommendedName>
        <fullName evidence="5">DEAD/DEAH-box helicase domain-containing protein</fullName>
    </recommendedName>
</protein>
<dbReference type="Proteomes" id="UP001202328">
    <property type="component" value="Unassembled WGS sequence"/>
</dbReference>
<keyword evidence="4" id="KW-0067">ATP-binding</keyword>
<dbReference type="Pfam" id="PF00270">
    <property type="entry name" value="DEAD"/>
    <property type="match status" value="1"/>
</dbReference>
<name>A0AAD4SQV7_9MAGN</name>